<evidence type="ECO:0000313" key="3">
    <source>
        <dbReference type="EMBL" id="GIY77387.1"/>
    </source>
</evidence>
<evidence type="ECO:0000313" key="4">
    <source>
        <dbReference type="Proteomes" id="UP001054945"/>
    </source>
</evidence>
<dbReference type="InterPro" id="IPR053207">
    <property type="entry name" value="Non-NMDA_GluR_Accessory"/>
</dbReference>
<reference evidence="3 4" key="1">
    <citation type="submission" date="2021-06" db="EMBL/GenBank/DDBJ databases">
        <title>Caerostris extrusa draft genome.</title>
        <authorList>
            <person name="Kono N."/>
            <person name="Arakawa K."/>
        </authorList>
    </citation>
    <scope>NUCLEOTIDE SEQUENCE [LARGE SCALE GENOMIC DNA]</scope>
</reference>
<feature type="transmembrane region" description="Helical" evidence="1">
    <location>
        <begin position="354"/>
        <end position="379"/>
    </location>
</feature>
<keyword evidence="4" id="KW-1185">Reference proteome</keyword>
<keyword evidence="1" id="KW-1133">Transmembrane helix</keyword>
<evidence type="ECO:0000259" key="2">
    <source>
        <dbReference type="Pfam" id="PF25090"/>
    </source>
</evidence>
<dbReference type="AlphaFoldDB" id="A0AAV4W3Y9"/>
<sequence length="413" mass="46977">MTFLSSTAIRGSGGPHFTARYEVVENIPYKDDILTNPCVLKINSLDTPKGSLESPRNVFLYGRGGSRDLVCKYELRGTPEQKVRITVQGTYFSSSALCETTYDTVIERHKCNVFHFGKFALINVTELWQDSRIFVGCICDSNKNFVLESIGHMLDIEYLVRNMGPRDDFRTFHFTLDYEFVPASSVCKTSHTSETNVMSGSKGQLVLNLHNVVPFRCRWLLAAFPTRALYLTVKGRVFDSECRNKILFYNINNWEPFKVFCTSEIDQFETFFTQSWKPDPSRSFEADLTLLEYIFNEPGQFKVNWIEVTRPKGKPCLLECPELEACVGEDLACDGIRHCPVSGNDENPDRCNQLPLLTIAISSTAAVAIVTLLVLCVLLRYRLVRSKDKTVIPPPDMYRSDCKHTFTNKAPVR</sequence>
<accession>A0AAV4W3Y9</accession>
<comment type="caution">
    <text evidence="3">The sequence shown here is derived from an EMBL/GenBank/DDBJ whole genome shotgun (WGS) entry which is preliminary data.</text>
</comment>
<evidence type="ECO:0000256" key="1">
    <source>
        <dbReference type="SAM" id="Phobius"/>
    </source>
</evidence>
<dbReference type="EMBL" id="BPLR01015616">
    <property type="protein sequence ID" value="GIY77387.1"/>
    <property type="molecule type" value="Genomic_DNA"/>
</dbReference>
<dbReference type="GO" id="GO:0005886">
    <property type="term" value="C:plasma membrane"/>
    <property type="evidence" value="ECO:0007669"/>
    <property type="project" value="TreeGrafter"/>
</dbReference>
<name>A0AAV4W3Y9_CAEEX</name>
<feature type="domain" description="DUF7805" evidence="2">
    <location>
        <begin position="190"/>
        <end position="312"/>
    </location>
</feature>
<proteinExistence type="predicted"/>
<dbReference type="PANTHER" id="PTHR47537">
    <property type="entry name" value="CUBILIN"/>
    <property type="match status" value="1"/>
</dbReference>
<dbReference type="Proteomes" id="UP001054945">
    <property type="component" value="Unassembled WGS sequence"/>
</dbReference>
<protein>
    <submittedName>
        <fullName evidence="3">CUB domain-containing protein</fullName>
    </submittedName>
</protein>
<dbReference type="PANTHER" id="PTHR47537:SF3">
    <property type="entry name" value="CUB DOMAIN-CONTAINING PROTEIN"/>
    <property type="match status" value="1"/>
</dbReference>
<dbReference type="InterPro" id="IPR056707">
    <property type="entry name" value="DUF7805"/>
</dbReference>
<dbReference type="Pfam" id="PF25090">
    <property type="entry name" value="DUF7805"/>
    <property type="match status" value="1"/>
</dbReference>
<keyword evidence="1" id="KW-0812">Transmembrane</keyword>
<gene>
    <name evidence="3" type="primary">AVEN_91510_1</name>
    <name evidence="3" type="ORF">CEXT_506701</name>
</gene>
<keyword evidence="1" id="KW-0472">Membrane</keyword>
<organism evidence="3 4">
    <name type="scientific">Caerostris extrusa</name>
    <name type="common">Bark spider</name>
    <name type="synonym">Caerostris bankana</name>
    <dbReference type="NCBI Taxonomy" id="172846"/>
    <lineage>
        <taxon>Eukaryota</taxon>
        <taxon>Metazoa</taxon>
        <taxon>Ecdysozoa</taxon>
        <taxon>Arthropoda</taxon>
        <taxon>Chelicerata</taxon>
        <taxon>Arachnida</taxon>
        <taxon>Araneae</taxon>
        <taxon>Araneomorphae</taxon>
        <taxon>Entelegynae</taxon>
        <taxon>Araneoidea</taxon>
        <taxon>Araneidae</taxon>
        <taxon>Caerostris</taxon>
    </lineage>
</organism>